<reference evidence="2 3" key="1">
    <citation type="submission" date="2017-01" db="EMBL/GenBank/DDBJ databases">
        <title>Draft sequence of Acidihalobacter ferrooxidans strain DSM 14175 (strain V8).</title>
        <authorList>
            <person name="Khaleque H.N."/>
            <person name="Ramsay J.P."/>
            <person name="Murphy R.J.T."/>
            <person name="Kaksonen A.H."/>
            <person name="Boxall N.J."/>
            <person name="Watkin E.L.J."/>
        </authorList>
    </citation>
    <scope>NUCLEOTIDE SEQUENCE [LARGE SCALE GENOMIC DNA]</scope>
    <source>
        <strain evidence="2 3">V8</strain>
    </source>
</reference>
<dbReference type="Proteomes" id="UP000243807">
    <property type="component" value="Chromosome"/>
</dbReference>
<evidence type="ECO:0000313" key="3">
    <source>
        <dbReference type="Proteomes" id="UP000243807"/>
    </source>
</evidence>
<dbReference type="SUPFAM" id="SSF103190">
    <property type="entry name" value="Sensory domain-like"/>
    <property type="match status" value="1"/>
</dbReference>
<dbReference type="OrthoDB" id="5611555at2"/>
<dbReference type="EMBL" id="CP019434">
    <property type="protein sequence ID" value="APZ42296.1"/>
    <property type="molecule type" value="Genomic_DNA"/>
</dbReference>
<dbReference type="KEGG" id="afy:BW247_03665"/>
<accession>A0A1P8UEQ0</accession>
<keyword evidence="1" id="KW-0812">Transmembrane</keyword>
<dbReference type="STRING" id="1765967.BW247_03665"/>
<keyword evidence="1" id="KW-0472">Membrane</keyword>
<dbReference type="InterPro" id="IPR029151">
    <property type="entry name" value="Sensor-like_sf"/>
</dbReference>
<feature type="transmembrane region" description="Helical" evidence="1">
    <location>
        <begin position="241"/>
        <end position="261"/>
    </location>
</feature>
<protein>
    <recommendedName>
        <fullName evidence="4">General glycosylation pathway protein</fullName>
    </recommendedName>
</protein>
<dbReference type="RefSeq" id="WP_076835815.1">
    <property type="nucleotide sequence ID" value="NZ_CP019434.1"/>
</dbReference>
<feature type="transmembrane region" description="Helical" evidence="1">
    <location>
        <begin position="273"/>
        <end position="294"/>
    </location>
</feature>
<gene>
    <name evidence="2" type="ORF">BW247_03665</name>
</gene>
<organism evidence="2 3">
    <name type="scientific">Acidihalobacter ferrooxydans</name>
    <dbReference type="NCBI Taxonomy" id="1765967"/>
    <lineage>
        <taxon>Bacteria</taxon>
        <taxon>Pseudomonadati</taxon>
        <taxon>Pseudomonadota</taxon>
        <taxon>Gammaproteobacteria</taxon>
        <taxon>Chromatiales</taxon>
        <taxon>Ectothiorhodospiraceae</taxon>
        <taxon>Acidihalobacter</taxon>
    </lineage>
</organism>
<proteinExistence type="predicted"/>
<name>A0A1P8UEQ0_9GAMM</name>
<evidence type="ECO:0008006" key="4">
    <source>
        <dbReference type="Google" id="ProtNLM"/>
    </source>
</evidence>
<evidence type="ECO:0000256" key="1">
    <source>
        <dbReference type="SAM" id="Phobius"/>
    </source>
</evidence>
<feature type="transmembrane region" description="Helical" evidence="1">
    <location>
        <begin position="201"/>
        <end position="221"/>
    </location>
</feature>
<keyword evidence="1" id="KW-1133">Transmembrane helix</keyword>
<keyword evidence="3" id="KW-1185">Reference proteome</keyword>
<dbReference type="CDD" id="cd18773">
    <property type="entry name" value="PDC1_HK_sensor"/>
    <property type="match status" value="1"/>
</dbReference>
<dbReference type="Gene3D" id="3.30.450.20">
    <property type="entry name" value="PAS domain"/>
    <property type="match status" value="1"/>
</dbReference>
<feature type="transmembrane region" description="Helical" evidence="1">
    <location>
        <begin position="161"/>
        <end position="181"/>
    </location>
</feature>
<evidence type="ECO:0000313" key="2">
    <source>
        <dbReference type="EMBL" id="APZ42296.1"/>
    </source>
</evidence>
<sequence>MSDMSYLSIIERYHEHREAIRELLASIAVGVADASLLENEAAVERAFTTLRDLYPFVERLYTLDVAGRRGYVGATGNDRLAVRNDCSQRPFYLMAKGSQKVEVTEPYLSSASRGLGLSAGVGIDAGGESRGFIVIDVGLDKVVELLMGDTLRRRFQKGFRLVYSLIVSGLMAVVAVLLFSSGQEFYTMFRSGGNDLRLRPFGIIIFLTLGLAVFDLAKTILEEEVLMHKDIYRHSATRRTITRFMSAILIAVSIEALLLLFKAALGEGTNFMAAVWMLLAAVALLAGLGVYVFLGARAEALLIDIRRKHRR</sequence>
<dbReference type="AlphaFoldDB" id="A0A1P8UEQ0"/>